<name>A0A7S0EWR5_9CRYP</name>
<dbReference type="EMBL" id="HBEO01025933">
    <property type="protein sequence ID" value="CAD8496964.1"/>
    <property type="molecule type" value="Transcribed_RNA"/>
</dbReference>
<dbReference type="AlphaFoldDB" id="A0A7S0EWR5"/>
<dbReference type="InterPro" id="IPR002048">
    <property type="entry name" value="EF_hand_dom"/>
</dbReference>
<evidence type="ECO:0000313" key="2">
    <source>
        <dbReference type="EMBL" id="CAD8496964.1"/>
    </source>
</evidence>
<feature type="domain" description="EF-hand" evidence="1">
    <location>
        <begin position="211"/>
        <end position="246"/>
    </location>
</feature>
<dbReference type="PROSITE" id="PS50222">
    <property type="entry name" value="EF_HAND_2"/>
    <property type="match status" value="1"/>
</dbReference>
<dbReference type="InterPro" id="IPR011992">
    <property type="entry name" value="EF-hand-dom_pair"/>
</dbReference>
<gene>
    <name evidence="2" type="ORF">HPHI1048_LOCUS17429</name>
</gene>
<protein>
    <recommendedName>
        <fullName evidence="1">EF-hand domain-containing protein</fullName>
    </recommendedName>
</protein>
<accession>A0A7S0EWR5</accession>
<dbReference type="GO" id="GO:0005509">
    <property type="term" value="F:calcium ion binding"/>
    <property type="evidence" value="ECO:0007669"/>
    <property type="project" value="InterPro"/>
</dbReference>
<dbReference type="CDD" id="cd00051">
    <property type="entry name" value="EFh"/>
    <property type="match status" value="1"/>
</dbReference>
<reference evidence="2" key="1">
    <citation type="submission" date="2021-01" db="EMBL/GenBank/DDBJ databases">
        <authorList>
            <person name="Corre E."/>
            <person name="Pelletier E."/>
            <person name="Niang G."/>
            <person name="Scheremetjew M."/>
            <person name="Finn R."/>
            <person name="Kale V."/>
            <person name="Holt S."/>
            <person name="Cochrane G."/>
            <person name="Meng A."/>
            <person name="Brown T."/>
            <person name="Cohen L."/>
        </authorList>
    </citation>
    <scope>NUCLEOTIDE SEQUENCE</scope>
    <source>
        <strain evidence="2">CCMP325</strain>
    </source>
</reference>
<sequence length="284" mass="31811">MVQECLEAYHEVIDSLDPDAQKLFRIKIGDKVMKLNKELNDFVATKKTTPVGLHRRKSATALDMKKCIPGGGGLATADVKKISQRCLDSLLKLPSTKKISEDTLAFDPVELSPRSRTSFLRLPLSRLKDLNEEALLSQRAVIFRQDTEEAMALAQRALEASSTCLRDYFSSIKPSELSSRIRVTFDAHANDKGLLERKEVQASFLEMGRRLKEEEIDVLMEEFDADNNGAYDLAEFEHMIRHLIGTKCPETCIVCTTIKNVLDKAAHFDAPTLSSQLRNIAIGV</sequence>
<dbReference type="SUPFAM" id="SSF47473">
    <property type="entry name" value="EF-hand"/>
    <property type="match status" value="1"/>
</dbReference>
<organism evidence="2">
    <name type="scientific">Hanusia phi</name>
    <dbReference type="NCBI Taxonomy" id="3032"/>
    <lineage>
        <taxon>Eukaryota</taxon>
        <taxon>Cryptophyceae</taxon>
        <taxon>Pyrenomonadales</taxon>
        <taxon>Geminigeraceae</taxon>
        <taxon>Hanusia</taxon>
    </lineage>
</organism>
<proteinExistence type="predicted"/>
<dbReference type="Gene3D" id="1.10.238.10">
    <property type="entry name" value="EF-hand"/>
    <property type="match status" value="1"/>
</dbReference>
<evidence type="ECO:0000259" key="1">
    <source>
        <dbReference type="PROSITE" id="PS50222"/>
    </source>
</evidence>